<comment type="caution">
    <text evidence="1">The sequence shown here is derived from an EMBL/GenBank/DDBJ whole genome shotgun (WGS) entry which is preliminary data.</text>
</comment>
<proteinExistence type="predicted"/>
<dbReference type="AlphaFoldDB" id="A0A919PP47"/>
<name>A0A919PP47_9ACTN</name>
<evidence type="ECO:0000313" key="1">
    <source>
        <dbReference type="EMBL" id="GIG46761.1"/>
    </source>
</evidence>
<dbReference type="EMBL" id="BONQ01000077">
    <property type="protein sequence ID" value="GIG46761.1"/>
    <property type="molecule type" value="Genomic_DNA"/>
</dbReference>
<sequence>MVMTAPTTISALPPAPQADYDLDLRSLEPYLAIDEDGDPVLVLRDGDTVVVLEFGLGGHALQAAIDATAKLSATADRYAGLLRELHEPKTQA</sequence>
<keyword evidence="2" id="KW-1185">Reference proteome</keyword>
<gene>
    <name evidence="1" type="ORF">Dsi01nite_048020</name>
</gene>
<dbReference type="Proteomes" id="UP000660611">
    <property type="component" value="Unassembled WGS sequence"/>
</dbReference>
<reference evidence="1" key="1">
    <citation type="submission" date="2021-01" db="EMBL/GenBank/DDBJ databases">
        <title>Whole genome shotgun sequence of Dactylosporangium siamense NBRC 106093.</title>
        <authorList>
            <person name="Komaki H."/>
            <person name="Tamura T."/>
        </authorList>
    </citation>
    <scope>NUCLEOTIDE SEQUENCE</scope>
    <source>
        <strain evidence="1">NBRC 106093</strain>
    </source>
</reference>
<protein>
    <submittedName>
        <fullName evidence="1">Uncharacterized protein</fullName>
    </submittedName>
</protein>
<organism evidence="1 2">
    <name type="scientific">Dactylosporangium siamense</name>
    <dbReference type="NCBI Taxonomy" id="685454"/>
    <lineage>
        <taxon>Bacteria</taxon>
        <taxon>Bacillati</taxon>
        <taxon>Actinomycetota</taxon>
        <taxon>Actinomycetes</taxon>
        <taxon>Micromonosporales</taxon>
        <taxon>Micromonosporaceae</taxon>
        <taxon>Dactylosporangium</taxon>
    </lineage>
</organism>
<evidence type="ECO:0000313" key="2">
    <source>
        <dbReference type="Proteomes" id="UP000660611"/>
    </source>
</evidence>
<accession>A0A919PP47</accession>